<organism evidence="2">
    <name type="scientific">Aplanochytrium stocchinoi</name>
    <dbReference type="NCBI Taxonomy" id="215587"/>
    <lineage>
        <taxon>Eukaryota</taxon>
        <taxon>Sar</taxon>
        <taxon>Stramenopiles</taxon>
        <taxon>Bigyra</taxon>
        <taxon>Labyrinthulomycetes</taxon>
        <taxon>Thraustochytrida</taxon>
        <taxon>Thraustochytriidae</taxon>
        <taxon>Aplanochytrium</taxon>
    </lineage>
</organism>
<dbReference type="EMBL" id="HBIN01010825">
    <property type="protein sequence ID" value="CAE0437855.1"/>
    <property type="molecule type" value="Transcribed_RNA"/>
</dbReference>
<reference evidence="2" key="1">
    <citation type="submission" date="2021-01" db="EMBL/GenBank/DDBJ databases">
        <authorList>
            <person name="Corre E."/>
            <person name="Pelletier E."/>
            <person name="Niang G."/>
            <person name="Scheremetjew M."/>
            <person name="Finn R."/>
            <person name="Kale V."/>
            <person name="Holt S."/>
            <person name="Cochrane G."/>
            <person name="Meng A."/>
            <person name="Brown T."/>
            <person name="Cohen L."/>
        </authorList>
    </citation>
    <scope>NUCLEOTIDE SEQUENCE</scope>
    <source>
        <strain evidence="2">GSBS06</strain>
    </source>
</reference>
<name>A0A7S3PG66_9STRA</name>
<keyword evidence="1" id="KW-1133">Transmembrane helix</keyword>
<proteinExistence type="predicted"/>
<feature type="transmembrane region" description="Helical" evidence="1">
    <location>
        <begin position="65"/>
        <end position="87"/>
    </location>
</feature>
<keyword evidence="1" id="KW-0812">Transmembrane</keyword>
<evidence type="ECO:0000256" key="1">
    <source>
        <dbReference type="SAM" id="Phobius"/>
    </source>
</evidence>
<feature type="transmembrane region" description="Helical" evidence="1">
    <location>
        <begin position="16"/>
        <end position="36"/>
    </location>
</feature>
<gene>
    <name evidence="2" type="ORF">ASTO00021_LOCUS8108</name>
</gene>
<protein>
    <submittedName>
        <fullName evidence="2">Uncharacterized protein</fullName>
    </submittedName>
</protein>
<accession>A0A7S3PG66</accession>
<dbReference type="AlphaFoldDB" id="A0A7S3PG66"/>
<sequence length="202" mass="21781">MLDYVKDMNQAERMTCVWLSILTVSIFYVVCAWLAAGNVHVDCADGSGFDSTTDSTVSLPVDHKLAFVLVWHSFLVISFAVGGTYVMKKKRTSLGVGLVVGAAIVMANFTFCVSIMEGSEVRQKNKLTKLCQLEEPLGTASDSAVIFLGIVLTILYSAIGAMLFQSKEELFGEESLIGNEGGTGYPAQAFERVPTEADVTEA</sequence>
<evidence type="ECO:0000313" key="2">
    <source>
        <dbReference type="EMBL" id="CAE0437855.1"/>
    </source>
</evidence>
<feature type="transmembrane region" description="Helical" evidence="1">
    <location>
        <begin position="94"/>
        <end position="116"/>
    </location>
</feature>
<keyword evidence="1" id="KW-0472">Membrane</keyword>
<feature type="transmembrane region" description="Helical" evidence="1">
    <location>
        <begin position="144"/>
        <end position="164"/>
    </location>
</feature>